<evidence type="ECO:0000259" key="4">
    <source>
        <dbReference type="PROSITE" id="PS50192"/>
    </source>
</evidence>
<evidence type="ECO:0000256" key="3">
    <source>
        <dbReference type="SAM" id="Phobius"/>
    </source>
</evidence>
<keyword evidence="3" id="KW-0472">Membrane</keyword>
<sequence length="268" mass="30230">MANVTDVLLRSQAIYKKYEKYDTNAATREKTDDPFMDELNMVADRVQDLQLRSDEIANEKNRALKAALNAELRKTKAMLLEQAIPLLEKMAKKGKGQTPEKIQARLGLVEELRQSIEAVADGVTSARKPQRAFTGSPARGGELTINPAEVDGRSGSTDYYKHTDDTRAFQQEWSEAKARQDQQLEGIETGLGHLKEIGAAMNEELQRHDILITEVDEKMDKVTKELQTNNMRLTGLVTKMRSTRNFIVDIVLLCIILAIGLYLYTFLK</sequence>
<feature type="domain" description="T-SNARE coiled-coil homology" evidence="4">
    <location>
        <begin position="174"/>
        <end position="236"/>
    </location>
</feature>
<feature type="region of interest" description="Disordered" evidence="2">
    <location>
        <begin position="127"/>
        <end position="155"/>
    </location>
</feature>
<comment type="caution">
    <text evidence="5">The sequence shown here is derived from an EMBL/GenBank/DDBJ whole genome shotgun (WGS) entry which is preliminary data.</text>
</comment>
<proteinExistence type="predicted"/>
<keyword evidence="6" id="KW-1185">Reference proteome</keyword>
<dbReference type="Gene3D" id="1.20.5.110">
    <property type="match status" value="1"/>
</dbReference>
<dbReference type="InterPro" id="IPR000727">
    <property type="entry name" value="T_SNARE_dom"/>
</dbReference>
<keyword evidence="3" id="KW-0812">Transmembrane</keyword>
<dbReference type="STRING" id="554055.A0A2P6VDR7"/>
<dbReference type="EMBL" id="LHPF02000011">
    <property type="protein sequence ID" value="PSC72240.1"/>
    <property type="molecule type" value="Genomic_DNA"/>
</dbReference>
<dbReference type="GO" id="GO:0015031">
    <property type="term" value="P:protein transport"/>
    <property type="evidence" value="ECO:0007669"/>
    <property type="project" value="UniProtKB-KW"/>
</dbReference>
<keyword evidence="1" id="KW-0653">Protein transport</keyword>
<dbReference type="PROSITE" id="PS50192">
    <property type="entry name" value="T_SNARE"/>
    <property type="match status" value="1"/>
</dbReference>
<keyword evidence="1" id="KW-0813">Transport</keyword>
<reference evidence="5 6" key="1">
    <citation type="journal article" date="2018" name="Plant J.">
        <title>Genome sequences of Chlorella sorokiniana UTEX 1602 and Micractinium conductrix SAG 241.80: implications to maltose excretion by a green alga.</title>
        <authorList>
            <person name="Arriola M.B."/>
            <person name="Velmurugan N."/>
            <person name="Zhang Y."/>
            <person name="Plunkett M.H."/>
            <person name="Hondzo H."/>
            <person name="Barney B.M."/>
        </authorList>
    </citation>
    <scope>NUCLEOTIDE SEQUENCE [LARGE SCALE GENOMIC DNA]</scope>
    <source>
        <strain evidence="5 6">SAG 241.80</strain>
    </source>
</reference>
<dbReference type="SUPFAM" id="SSF58038">
    <property type="entry name" value="SNARE fusion complex"/>
    <property type="match status" value="1"/>
</dbReference>
<evidence type="ECO:0000256" key="1">
    <source>
        <dbReference type="ARBA" id="ARBA00022927"/>
    </source>
</evidence>
<gene>
    <name evidence="5" type="ORF">C2E20_4466</name>
</gene>
<accession>A0A2P6VDR7</accession>
<dbReference type="Proteomes" id="UP000239649">
    <property type="component" value="Unassembled WGS sequence"/>
</dbReference>
<name>A0A2P6VDR7_9CHLO</name>
<feature type="transmembrane region" description="Helical" evidence="3">
    <location>
        <begin position="246"/>
        <end position="267"/>
    </location>
</feature>
<protein>
    <submittedName>
        <fullName evidence="5">Qc-SNARE SYP7-family</fullName>
    </submittedName>
</protein>
<evidence type="ECO:0000256" key="2">
    <source>
        <dbReference type="SAM" id="MobiDB-lite"/>
    </source>
</evidence>
<dbReference type="CDD" id="cd15841">
    <property type="entry name" value="SNARE_Qc"/>
    <property type="match status" value="1"/>
</dbReference>
<dbReference type="AlphaFoldDB" id="A0A2P6VDR7"/>
<evidence type="ECO:0000313" key="5">
    <source>
        <dbReference type="EMBL" id="PSC72240.1"/>
    </source>
</evidence>
<organism evidence="5 6">
    <name type="scientific">Micractinium conductrix</name>
    <dbReference type="NCBI Taxonomy" id="554055"/>
    <lineage>
        <taxon>Eukaryota</taxon>
        <taxon>Viridiplantae</taxon>
        <taxon>Chlorophyta</taxon>
        <taxon>core chlorophytes</taxon>
        <taxon>Trebouxiophyceae</taxon>
        <taxon>Chlorellales</taxon>
        <taxon>Chlorellaceae</taxon>
        <taxon>Chlorella clade</taxon>
        <taxon>Micractinium</taxon>
    </lineage>
</organism>
<evidence type="ECO:0000313" key="6">
    <source>
        <dbReference type="Proteomes" id="UP000239649"/>
    </source>
</evidence>
<keyword evidence="3" id="KW-1133">Transmembrane helix</keyword>
<dbReference type="OrthoDB" id="29755at2759"/>